<feature type="domain" description="Glucosamine/galactosamine-6-phosphate isomerase" evidence="1">
    <location>
        <begin position="9"/>
        <end position="231"/>
    </location>
</feature>
<comment type="caution">
    <text evidence="2">The sequence shown here is derived from an EMBL/GenBank/DDBJ whole genome shotgun (WGS) entry which is preliminary data.</text>
</comment>
<evidence type="ECO:0000313" key="3">
    <source>
        <dbReference type="Proteomes" id="UP001597393"/>
    </source>
</evidence>
<dbReference type="PANTHER" id="PTHR11280">
    <property type="entry name" value="GLUCOSAMINE-6-PHOSPHATE ISOMERASE"/>
    <property type="match status" value="1"/>
</dbReference>
<dbReference type="CDD" id="cd01399">
    <property type="entry name" value="GlcN6P_deaminase"/>
    <property type="match status" value="1"/>
</dbReference>
<keyword evidence="3" id="KW-1185">Reference proteome</keyword>
<gene>
    <name evidence="2" type="ORF">ACFSQ3_10720</name>
</gene>
<reference evidence="3" key="1">
    <citation type="journal article" date="2019" name="Int. J. Syst. Evol. Microbiol.">
        <title>The Global Catalogue of Microorganisms (GCM) 10K type strain sequencing project: providing services to taxonomists for standard genome sequencing and annotation.</title>
        <authorList>
            <consortium name="The Broad Institute Genomics Platform"/>
            <consortium name="The Broad Institute Genome Sequencing Center for Infectious Disease"/>
            <person name="Wu L."/>
            <person name="Ma J."/>
        </authorList>
    </citation>
    <scope>NUCLEOTIDE SEQUENCE [LARGE SCALE GENOMIC DNA]</scope>
    <source>
        <strain evidence="3">KCTC 42248</strain>
    </source>
</reference>
<dbReference type="InterPro" id="IPR006148">
    <property type="entry name" value="Glc/Gal-6P_isomerase"/>
</dbReference>
<dbReference type="InterPro" id="IPR004547">
    <property type="entry name" value="Glucosamine6P_isomerase"/>
</dbReference>
<sequence>MDTRIYKSRDLLGAAAAERFSEIIKKLLEDREEVNIIFAAAPSQNEFLQQLESYAISWSKINAFHMDEYIGLEGDASQAFGNFLKSKLFDRFPFKSVHYMNGNASDTKAECDRYAKLLRDFPVDFVCMGIGENGHLAFNDPPVADFQDKLAVKVVGLDEVCRMQQVNDGCFTAIEFVPTHALTLTIPALLSAQYINCVVPGSTKASAVRATIQDEISTSCPSTILRTHENSVLFLDKESSGLL</sequence>
<protein>
    <submittedName>
        <fullName evidence="2">Glucosamine-6-phosphate deaminase</fullName>
    </submittedName>
</protein>
<name>A0ABW5NJZ4_9SPHI</name>
<dbReference type="Gene3D" id="3.40.50.1360">
    <property type="match status" value="1"/>
</dbReference>
<dbReference type="SUPFAM" id="SSF100950">
    <property type="entry name" value="NagB/RpiA/CoA transferase-like"/>
    <property type="match status" value="1"/>
</dbReference>
<dbReference type="RefSeq" id="WP_380869550.1">
    <property type="nucleotide sequence ID" value="NZ_JBHUMA010000006.1"/>
</dbReference>
<evidence type="ECO:0000313" key="2">
    <source>
        <dbReference type="EMBL" id="MFD2599424.1"/>
    </source>
</evidence>
<dbReference type="InterPro" id="IPR037171">
    <property type="entry name" value="NagB/RpiA_transferase-like"/>
</dbReference>
<dbReference type="Pfam" id="PF01182">
    <property type="entry name" value="Glucosamine_iso"/>
    <property type="match status" value="1"/>
</dbReference>
<accession>A0ABW5NJZ4</accession>
<dbReference type="Proteomes" id="UP001597393">
    <property type="component" value="Unassembled WGS sequence"/>
</dbReference>
<dbReference type="PANTHER" id="PTHR11280:SF6">
    <property type="entry name" value="GLUCOSAMINE-6-PHOSPHATE ISOMERASE NAGB"/>
    <property type="match status" value="1"/>
</dbReference>
<organism evidence="2 3">
    <name type="scientific">Sphingobacterium corticis</name>
    <dbReference type="NCBI Taxonomy" id="1812823"/>
    <lineage>
        <taxon>Bacteria</taxon>
        <taxon>Pseudomonadati</taxon>
        <taxon>Bacteroidota</taxon>
        <taxon>Sphingobacteriia</taxon>
        <taxon>Sphingobacteriales</taxon>
        <taxon>Sphingobacteriaceae</taxon>
        <taxon>Sphingobacterium</taxon>
    </lineage>
</organism>
<evidence type="ECO:0000259" key="1">
    <source>
        <dbReference type="Pfam" id="PF01182"/>
    </source>
</evidence>
<dbReference type="EMBL" id="JBHUMA010000006">
    <property type="protein sequence ID" value="MFD2599424.1"/>
    <property type="molecule type" value="Genomic_DNA"/>
</dbReference>
<proteinExistence type="predicted"/>